<proteinExistence type="predicted"/>
<reference evidence="1" key="1">
    <citation type="submission" date="2024-06" db="EMBL/GenBank/DDBJ databases">
        <title>Multidecadal high mortality disease events in Australian domestic geese associated with an alphaherpesvirus, designated Anatid alphaherpesvirus 2.</title>
        <authorList>
            <person name="Kelly-Bosma M."/>
            <person name="Neave M.J."/>
        </authorList>
    </citation>
    <scope>NUCLEOTIDE SEQUENCE</scope>
    <source>
        <strain evidence="1">ACDP 22-00165</strain>
    </source>
</reference>
<accession>A0AAU0K6K1</accession>
<evidence type="ECO:0000313" key="1">
    <source>
        <dbReference type="EMBL" id="WOL23341.1"/>
    </source>
</evidence>
<dbReference type="EMBL" id="OR540300">
    <property type="protein sequence ID" value="WOL23341.1"/>
    <property type="molecule type" value="Genomic_DNA"/>
</dbReference>
<sequence length="916" mass="101604">MEAFTSMLTKGRGLACCVNGEGDPERNALVSGAVLYPDQLRPHPDGPRYVIAIGSAPCERSTLDFSPHYDALCPYYCMSAPSCRTLTIHKSVGDAAPLASGADWFPTFRCCQRANRDEDRLVMHNSGYGQPWCLLGDRAPRAVILRCIRIELADAGVPGLLRFWRDGVPITVVPLPEAETSPDDAALLGSEYNTYFPFDTYNVILFESERTPFRSTDSRLVVSINSKLREDRQWCNMRSLIRNTSDDDFGNFGECVLNVYEVDPETDGLMRVGAAVVYRGVPSEDIDLAIVEMVTANYATSIGHPHRMSTMLSMGENGTVCEADEDDYDEWGEGVLPTTDDKYGWVAASYGPGRVAPDAKSYSVSVTPECKLRSGVDVNPSFRVTRETMRRMDAGLEADAVELVQRRARPRYAAFGCDCDEDDAFVLSASGLMREEFKWVEGVRHAPKRPRREDVLAGPDGEFVWSVSQAKRSRGMHPSAFRLGEACPNDGDLSWYVDPDGGWVSRFRRRNSAALGSGGCAVPRVGSTRAPPRIDLDLTTERTVARSAMDPIDVRRCGALANGRAFNILRHSRLSSNMGGAVLVIDAPVDRDTSQRIVRQTGEGDAPYDAPLEMCFLTFVGRAMCPTNRSFFSCDRVNVRLLQEEMAKAIQRICAPVSAASSGTAFAFALASVDCDRNTGARTCTEITYAVGGTAGCLESLFDATRRMMTLCTEVSVAGIYSLGTVESIPELSTIPYRFVLEMTDEITDCATPRVVRCRNFSVLPAHWEEARVRGSRYLNKVPSQAGFAAMLTRRRFEAPRGRWHLGLFFPMKGIRLLTTEIKRAIGEYCQRFREWFQWGRGSEHYCALRKLVPLCDCYMTDVAMTNNFFGYGLLFHLHCIPDPEREKVVVAVLSRAIRDAQKFAGSSTFVDLQEN</sequence>
<organism evidence="1">
    <name type="scientific">Anatid alphaherpesvirus 2</name>
    <dbReference type="NCBI Taxonomy" id="3080522"/>
    <lineage>
        <taxon>Viruses</taxon>
        <taxon>Duplodnaviria</taxon>
        <taxon>Heunggongvirae</taxon>
        <taxon>Peploviricota</taxon>
        <taxon>Herviviricetes</taxon>
        <taxon>Herpesvirales</taxon>
        <taxon>Orthoherpesviridae</taxon>
        <taxon>Alphaherpesvirinae</taxon>
    </lineage>
</organism>
<protein>
    <submittedName>
        <fullName evidence="1">Uncharacterized protein</fullName>
    </submittedName>
</protein>
<name>A0AAU0K6K1_9ALPH</name>